<dbReference type="EMBL" id="QVLU01000059">
    <property type="protein sequence ID" value="RGE59513.1"/>
    <property type="molecule type" value="Genomic_DNA"/>
</dbReference>
<dbReference type="EMBL" id="QVLV01000005">
    <property type="protein sequence ID" value="RGE61626.1"/>
    <property type="molecule type" value="Genomic_DNA"/>
</dbReference>
<comment type="caution">
    <text evidence="2">The sequence shown here is derived from an EMBL/GenBank/DDBJ whole genome shotgun (WGS) entry which is preliminary data.</text>
</comment>
<dbReference type="Proteomes" id="UP000260812">
    <property type="component" value="Unassembled WGS sequence"/>
</dbReference>
<evidence type="ECO:0000313" key="1">
    <source>
        <dbReference type="EMBL" id="RGE59513.1"/>
    </source>
</evidence>
<sequence length="61" mass="6928">MTAGKKYAYTEYTLFKKNKPFLPCAERKIKRKAIANSNLTGRKGNALIHPLYKPAGSGRWE</sequence>
<evidence type="ECO:0000313" key="3">
    <source>
        <dbReference type="Proteomes" id="UP000260812"/>
    </source>
</evidence>
<accession>A0A3E3I6M9</accession>
<dbReference type="AlphaFoldDB" id="A0A3E3I6M9"/>
<evidence type="ECO:0000313" key="4">
    <source>
        <dbReference type="Proteomes" id="UP000261166"/>
    </source>
</evidence>
<evidence type="ECO:0000313" key="2">
    <source>
        <dbReference type="EMBL" id="RGE61626.1"/>
    </source>
</evidence>
<proteinExistence type="predicted"/>
<reference evidence="3 4" key="1">
    <citation type="submission" date="2018-08" db="EMBL/GenBank/DDBJ databases">
        <title>A genome reference for cultivated species of the human gut microbiota.</title>
        <authorList>
            <person name="Zou Y."/>
            <person name="Xue W."/>
            <person name="Luo G."/>
        </authorList>
    </citation>
    <scope>NUCLEOTIDE SEQUENCE [LARGE SCALE GENOMIC DNA]</scope>
    <source>
        <strain evidence="1 4">AF26-4BH</strain>
        <strain evidence="2 3">TF05-5AC</strain>
    </source>
</reference>
<protein>
    <submittedName>
        <fullName evidence="2">Uncharacterized protein</fullName>
    </submittedName>
</protein>
<name>A0A3E3I6M9_9FIRM</name>
<gene>
    <name evidence="1" type="ORF">DWY69_30340</name>
    <name evidence="2" type="ORF">DXC51_08670</name>
</gene>
<organism evidence="2 3">
    <name type="scientific">Eisenbergiella massiliensis</name>
    <dbReference type="NCBI Taxonomy" id="1720294"/>
    <lineage>
        <taxon>Bacteria</taxon>
        <taxon>Bacillati</taxon>
        <taxon>Bacillota</taxon>
        <taxon>Clostridia</taxon>
        <taxon>Lachnospirales</taxon>
        <taxon>Lachnospiraceae</taxon>
        <taxon>Eisenbergiella</taxon>
    </lineage>
</organism>
<dbReference type="Proteomes" id="UP000261166">
    <property type="component" value="Unassembled WGS sequence"/>
</dbReference>
<keyword evidence="3" id="KW-1185">Reference proteome</keyword>